<keyword evidence="2" id="KW-1185">Reference proteome</keyword>
<evidence type="ECO:0000313" key="2">
    <source>
        <dbReference type="Proteomes" id="UP000792457"/>
    </source>
</evidence>
<name>A0A8K0P6C3_LADFU</name>
<dbReference type="AlphaFoldDB" id="A0A8K0P6C3"/>
<proteinExistence type="predicted"/>
<protein>
    <submittedName>
        <fullName evidence="1">Uncharacterized protein</fullName>
    </submittedName>
</protein>
<evidence type="ECO:0000313" key="1">
    <source>
        <dbReference type="EMBL" id="KAG8237620.1"/>
    </source>
</evidence>
<dbReference type="SUPFAM" id="SSF56219">
    <property type="entry name" value="DNase I-like"/>
    <property type="match status" value="1"/>
</dbReference>
<dbReference type="Proteomes" id="UP000792457">
    <property type="component" value="Unassembled WGS sequence"/>
</dbReference>
<dbReference type="OrthoDB" id="5419617at2759"/>
<dbReference type="InterPro" id="IPR036691">
    <property type="entry name" value="Endo/exonu/phosph_ase_sf"/>
</dbReference>
<organism evidence="1 2">
    <name type="scientific">Ladona fulva</name>
    <name type="common">Scarce chaser dragonfly</name>
    <name type="synonym">Libellula fulva</name>
    <dbReference type="NCBI Taxonomy" id="123851"/>
    <lineage>
        <taxon>Eukaryota</taxon>
        <taxon>Metazoa</taxon>
        <taxon>Ecdysozoa</taxon>
        <taxon>Arthropoda</taxon>
        <taxon>Hexapoda</taxon>
        <taxon>Insecta</taxon>
        <taxon>Pterygota</taxon>
        <taxon>Palaeoptera</taxon>
        <taxon>Odonata</taxon>
        <taxon>Epiprocta</taxon>
        <taxon>Anisoptera</taxon>
        <taxon>Libelluloidea</taxon>
        <taxon>Libellulidae</taxon>
        <taxon>Ladona</taxon>
    </lineage>
</organism>
<dbReference type="EMBL" id="KZ309193">
    <property type="protein sequence ID" value="KAG8237620.1"/>
    <property type="molecule type" value="Genomic_DNA"/>
</dbReference>
<gene>
    <name evidence="1" type="ORF">J437_LFUL016873</name>
</gene>
<sequence>MKVMVQVPGPINVDTRTLFERLERVNPGVKTTLWRPYDRVTSPSGKRFVIGVDEASAGTIAGPGFRNSIGLHSATFSFPGKPGAEAETEAPGEPRKVIGEGVGEGGIPNIMGSPLHTEKPPAQHGRNWVPGGNLFKRPGACIYVNGVDAMPLPQISTMNLAAAKLSFQERNMIRRIVICSSYLPYDAHDLPSNRQLEDLVNFRKTKNWDLLLLDRGSQPTFRNNVREEVIDITLWTSNIVHNIKEW</sequence>
<comment type="caution">
    <text evidence="1">The sequence shown here is derived from an EMBL/GenBank/DDBJ whole genome shotgun (WGS) entry which is preliminary data.</text>
</comment>
<reference evidence="1" key="2">
    <citation type="submission" date="2017-10" db="EMBL/GenBank/DDBJ databases">
        <title>Ladona fulva Genome sequencing and assembly.</title>
        <authorList>
            <person name="Murali S."/>
            <person name="Richards S."/>
            <person name="Bandaranaike D."/>
            <person name="Bellair M."/>
            <person name="Blankenburg K."/>
            <person name="Chao H."/>
            <person name="Dinh H."/>
            <person name="Doddapaneni H."/>
            <person name="Dugan-Rocha S."/>
            <person name="Elkadiri S."/>
            <person name="Gnanaolivu R."/>
            <person name="Hernandez B."/>
            <person name="Skinner E."/>
            <person name="Javaid M."/>
            <person name="Lee S."/>
            <person name="Li M."/>
            <person name="Ming W."/>
            <person name="Munidasa M."/>
            <person name="Muniz J."/>
            <person name="Nguyen L."/>
            <person name="Hughes D."/>
            <person name="Osuji N."/>
            <person name="Pu L.-L."/>
            <person name="Puazo M."/>
            <person name="Qu C."/>
            <person name="Quiroz J."/>
            <person name="Raj R."/>
            <person name="Weissenberger G."/>
            <person name="Xin Y."/>
            <person name="Zou X."/>
            <person name="Han Y."/>
            <person name="Worley K."/>
            <person name="Muzny D."/>
            <person name="Gibbs R."/>
        </authorList>
    </citation>
    <scope>NUCLEOTIDE SEQUENCE</scope>
    <source>
        <strain evidence="1">Sampled in the wild</strain>
    </source>
</reference>
<accession>A0A8K0P6C3</accession>
<reference evidence="1" key="1">
    <citation type="submission" date="2013-04" db="EMBL/GenBank/DDBJ databases">
        <authorList>
            <person name="Qu J."/>
            <person name="Murali S.C."/>
            <person name="Bandaranaike D."/>
            <person name="Bellair M."/>
            <person name="Blankenburg K."/>
            <person name="Chao H."/>
            <person name="Dinh H."/>
            <person name="Doddapaneni H."/>
            <person name="Downs B."/>
            <person name="Dugan-Rocha S."/>
            <person name="Elkadiri S."/>
            <person name="Gnanaolivu R.D."/>
            <person name="Hernandez B."/>
            <person name="Javaid M."/>
            <person name="Jayaseelan J.C."/>
            <person name="Lee S."/>
            <person name="Li M."/>
            <person name="Ming W."/>
            <person name="Munidasa M."/>
            <person name="Muniz J."/>
            <person name="Nguyen L."/>
            <person name="Ongeri F."/>
            <person name="Osuji N."/>
            <person name="Pu L.-L."/>
            <person name="Puazo M."/>
            <person name="Qu C."/>
            <person name="Quiroz J."/>
            <person name="Raj R."/>
            <person name="Weissenberger G."/>
            <person name="Xin Y."/>
            <person name="Zou X."/>
            <person name="Han Y."/>
            <person name="Richards S."/>
            <person name="Worley K."/>
            <person name="Muzny D."/>
            <person name="Gibbs R."/>
        </authorList>
    </citation>
    <scope>NUCLEOTIDE SEQUENCE</scope>
    <source>
        <strain evidence="1">Sampled in the wild</strain>
    </source>
</reference>